<dbReference type="AlphaFoldDB" id="A0A8T2KCR8"/>
<reference evidence="1" key="1">
    <citation type="thesis" date="2020" institute="ProQuest LLC" country="789 East Eisenhower Parkway, Ann Arbor, MI, USA">
        <title>Comparative Genomics and Chromosome Evolution.</title>
        <authorList>
            <person name="Mudd A.B."/>
        </authorList>
    </citation>
    <scope>NUCLEOTIDE SEQUENCE</scope>
    <source>
        <strain evidence="1">Female2</strain>
        <tissue evidence="1">Blood</tissue>
    </source>
</reference>
<evidence type="ECO:0000313" key="1">
    <source>
        <dbReference type="EMBL" id="KAG8454919.1"/>
    </source>
</evidence>
<organism evidence="1 2">
    <name type="scientific">Hymenochirus boettgeri</name>
    <name type="common">Congo dwarf clawed frog</name>
    <dbReference type="NCBI Taxonomy" id="247094"/>
    <lineage>
        <taxon>Eukaryota</taxon>
        <taxon>Metazoa</taxon>
        <taxon>Chordata</taxon>
        <taxon>Craniata</taxon>
        <taxon>Vertebrata</taxon>
        <taxon>Euteleostomi</taxon>
        <taxon>Amphibia</taxon>
        <taxon>Batrachia</taxon>
        <taxon>Anura</taxon>
        <taxon>Pipoidea</taxon>
        <taxon>Pipidae</taxon>
        <taxon>Pipinae</taxon>
        <taxon>Hymenochirus</taxon>
    </lineage>
</organism>
<keyword evidence="2" id="KW-1185">Reference proteome</keyword>
<name>A0A8T2KCR8_9PIPI</name>
<accession>A0A8T2KCR8</accession>
<proteinExistence type="predicted"/>
<dbReference type="Proteomes" id="UP000812440">
    <property type="component" value="Chromosome 1"/>
</dbReference>
<evidence type="ECO:0000313" key="2">
    <source>
        <dbReference type="Proteomes" id="UP000812440"/>
    </source>
</evidence>
<comment type="caution">
    <text evidence="1">The sequence shown here is derived from an EMBL/GenBank/DDBJ whole genome shotgun (WGS) entry which is preliminary data.</text>
</comment>
<dbReference type="EMBL" id="JAACNH010000001">
    <property type="protein sequence ID" value="KAG8454919.1"/>
    <property type="molecule type" value="Genomic_DNA"/>
</dbReference>
<gene>
    <name evidence="1" type="ORF">GDO86_001223</name>
</gene>
<sequence length="104" mass="11782">MFKGVGEGGGVISQGHPSFPNEATFMGLHLPFSHLPEPRKQPSTCHQINKVINTYGIRMMMVLCLLDSDGFRSPYRLKHTSEGHLGKMHRVHTAWQYTSINKIY</sequence>
<protein>
    <submittedName>
        <fullName evidence="1">Uncharacterized protein</fullName>
    </submittedName>
</protein>